<proteinExistence type="predicted"/>
<sequence>MIARDMFEKLGYKLTEKNSKNDIQYTKKSEESEMQRIGMIKTTCIELYTSTKEILICTTYEFRDGSTSKSDSGILSFDEFNAIKQQILELKWED</sequence>
<evidence type="ECO:0000313" key="1">
    <source>
        <dbReference type="EMBL" id="ETJ35978.1"/>
    </source>
</evidence>
<reference evidence="1" key="1">
    <citation type="submission" date="2013-12" db="EMBL/GenBank/DDBJ databases">
        <title>A Varibaculum cambriense genome reconstructed from a premature infant gut community with otherwise low bacterial novelty that shifts toward anaerobic metabolism during the third week of life.</title>
        <authorList>
            <person name="Brown C.T."/>
            <person name="Sharon I."/>
            <person name="Thomas B.C."/>
            <person name="Castelle C.J."/>
            <person name="Morowitz M.J."/>
            <person name="Banfield J.F."/>
        </authorList>
    </citation>
    <scope>NUCLEOTIDE SEQUENCE</scope>
</reference>
<accession>W1Y096</accession>
<dbReference type="EMBL" id="AZMM01009716">
    <property type="protein sequence ID" value="ETJ35978.1"/>
    <property type="molecule type" value="Genomic_DNA"/>
</dbReference>
<dbReference type="AlphaFoldDB" id="W1Y096"/>
<protein>
    <submittedName>
        <fullName evidence="1">Uncharacterized protein</fullName>
    </submittedName>
</protein>
<name>W1Y096_9ZZZZ</name>
<gene>
    <name evidence="1" type="ORF">Q604_UNBC09716G0002</name>
</gene>
<organism evidence="1">
    <name type="scientific">human gut metagenome</name>
    <dbReference type="NCBI Taxonomy" id="408170"/>
    <lineage>
        <taxon>unclassified sequences</taxon>
        <taxon>metagenomes</taxon>
        <taxon>organismal metagenomes</taxon>
    </lineage>
</organism>
<comment type="caution">
    <text evidence="1">The sequence shown here is derived from an EMBL/GenBank/DDBJ whole genome shotgun (WGS) entry which is preliminary data.</text>
</comment>